<accession>A0A6G1L7S5</accession>
<keyword evidence="2" id="KW-0472">Membrane</keyword>
<feature type="transmembrane region" description="Helical" evidence="2">
    <location>
        <begin position="121"/>
        <end position="146"/>
    </location>
</feature>
<evidence type="ECO:0000256" key="2">
    <source>
        <dbReference type="SAM" id="Phobius"/>
    </source>
</evidence>
<organism evidence="4 5">
    <name type="scientific">Teratosphaeria nubilosa</name>
    <dbReference type="NCBI Taxonomy" id="161662"/>
    <lineage>
        <taxon>Eukaryota</taxon>
        <taxon>Fungi</taxon>
        <taxon>Dikarya</taxon>
        <taxon>Ascomycota</taxon>
        <taxon>Pezizomycotina</taxon>
        <taxon>Dothideomycetes</taxon>
        <taxon>Dothideomycetidae</taxon>
        <taxon>Mycosphaerellales</taxon>
        <taxon>Teratosphaeriaceae</taxon>
        <taxon>Teratosphaeria</taxon>
    </lineage>
</organism>
<dbReference type="OrthoDB" id="3918601at2759"/>
<keyword evidence="5" id="KW-1185">Reference proteome</keyword>
<name>A0A6G1L7S5_9PEZI</name>
<evidence type="ECO:0000313" key="4">
    <source>
        <dbReference type="EMBL" id="KAF2768895.1"/>
    </source>
</evidence>
<dbReference type="PANTHER" id="PTHR39614:SF2">
    <property type="entry name" value="INTEGRAL MEMBRANE PROTEIN"/>
    <property type="match status" value="1"/>
</dbReference>
<feature type="transmembrane region" description="Helical" evidence="2">
    <location>
        <begin position="86"/>
        <end position="109"/>
    </location>
</feature>
<dbReference type="Proteomes" id="UP000799436">
    <property type="component" value="Unassembled WGS sequence"/>
</dbReference>
<dbReference type="EMBL" id="ML995839">
    <property type="protein sequence ID" value="KAF2768895.1"/>
    <property type="molecule type" value="Genomic_DNA"/>
</dbReference>
<reference evidence="4" key="1">
    <citation type="journal article" date="2020" name="Stud. Mycol.">
        <title>101 Dothideomycetes genomes: a test case for predicting lifestyles and emergence of pathogens.</title>
        <authorList>
            <person name="Haridas S."/>
            <person name="Albert R."/>
            <person name="Binder M."/>
            <person name="Bloem J."/>
            <person name="Labutti K."/>
            <person name="Salamov A."/>
            <person name="Andreopoulos B."/>
            <person name="Baker S."/>
            <person name="Barry K."/>
            <person name="Bills G."/>
            <person name="Bluhm B."/>
            <person name="Cannon C."/>
            <person name="Castanera R."/>
            <person name="Culley D."/>
            <person name="Daum C."/>
            <person name="Ezra D."/>
            <person name="Gonzalez J."/>
            <person name="Henrissat B."/>
            <person name="Kuo A."/>
            <person name="Liang C."/>
            <person name="Lipzen A."/>
            <person name="Lutzoni F."/>
            <person name="Magnuson J."/>
            <person name="Mondo S."/>
            <person name="Nolan M."/>
            <person name="Ohm R."/>
            <person name="Pangilinan J."/>
            <person name="Park H.-J."/>
            <person name="Ramirez L."/>
            <person name="Alfaro M."/>
            <person name="Sun H."/>
            <person name="Tritt A."/>
            <person name="Yoshinaga Y."/>
            <person name="Zwiers L.-H."/>
            <person name="Turgeon B."/>
            <person name="Goodwin S."/>
            <person name="Spatafora J."/>
            <person name="Crous P."/>
            <person name="Grigoriev I."/>
        </authorList>
    </citation>
    <scope>NUCLEOTIDE SEQUENCE</scope>
    <source>
        <strain evidence="4">CBS 116005</strain>
    </source>
</reference>
<feature type="transmembrane region" description="Helical" evidence="2">
    <location>
        <begin position="44"/>
        <end position="66"/>
    </location>
</feature>
<protein>
    <recommendedName>
        <fullName evidence="3">Rhodopsin domain-containing protein</fullName>
    </recommendedName>
</protein>
<dbReference type="InterPro" id="IPR049326">
    <property type="entry name" value="Rhodopsin_dom_fungi"/>
</dbReference>
<feature type="region of interest" description="Disordered" evidence="1">
    <location>
        <begin position="288"/>
        <end position="315"/>
    </location>
</feature>
<feature type="compositionally biased region" description="Polar residues" evidence="1">
    <location>
        <begin position="303"/>
        <end position="312"/>
    </location>
</feature>
<evidence type="ECO:0000313" key="5">
    <source>
        <dbReference type="Proteomes" id="UP000799436"/>
    </source>
</evidence>
<proteinExistence type="predicted"/>
<feature type="transmembrane region" description="Helical" evidence="2">
    <location>
        <begin position="239"/>
        <end position="261"/>
    </location>
</feature>
<sequence>MSDTDQSVEVLILVVSLCLIYTFIIAGVRIWIRRKGFDVDDFVIAFATLLTLSNSAADYVAMAEGLGTPWSQVQERQSNVSALNEAVLAGVVTFILALYLSKCAMLCFLCRITKTPSQLRLFHKCIAVIGTLGFISLFVATVGCRFDSGYYWAFYLNRSSCSSQGARWQVVTAFDVISEVILLVLPVHLVWGLQMPKTKKAMILIAFYLRLPVLGFTIGRDYYIGKLQNANADPTKASAIVIIWAVVELSYAVAASTLCALKAFTESFSSGFGLAFTRSEASYGMSGLSGSSGRTLKTKKSKGSSAFDSTGRSRMGSITPLKTDMEVAVSPTSPDHDRDRLESGLQLRPEREMRSCTRIVADPNYDTDNFLALSNSVTHDDLVILRETGYEIQHHDQAPMLPAHLRG</sequence>
<feature type="domain" description="Rhodopsin" evidence="3">
    <location>
        <begin position="29"/>
        <end position="264"/>
    </location>
</feature>
<evidence type="ECO:0000259" key="3">
    <source>
        <dbReference type="Pfam" id="PF20684"/>
    </source>
</evidence>
<evidence type="ECO:0000256" key="1">
    <source>
        <dbReference type="SAM" id="MobiDB-lite"/>
    </source>
</evidence>
<dbReference type="AlphaFoldDB" id="A0A6G1L7S5"/>
<feature type="transmembrane region" description="Helical" evidence="2">
    <location>
        <begin position="12"/>
        <end position="32"/>
    </location>
</feature>
<dbReference type="Pfam" id="PF20684">
    <property type="entry name" value="Fung_rhodopsin"/>
    <property type="match status" value="1"/>
</dbReference>
<feature type="transmembrane region" description="Helical" evidence="2">
    <location>
        <begin position="166"/>
        <end position="189"/>
    </location>
</feature>
<feature type="transmembrane region" description="Helical" evidence="2">
    <location>
        <begin position="201"/>
        <end position="219"/>
    </location>
</feature>
<keyword evidence="2" id="KW-0812">Transmembrane</keyword>
<gene>
    <name evidence="4" type="ORF">EJ03DRAFT_110355</name>
</gene>
<keyword evidence="2" id="KW-1133">Transmembrane helix</keyword>
<dbReference type="PANTHER" id="PTHR39614">
    <property type="entry name" value="INTEGRAL MEMBRANE PROTEIN"/>
    <property type="match status" value="1"/>
</dbReference>